<evidence type="ECO:0000313" key="1">
    <source>
        <dbReference type="EMBL" id="OEU90455.1"/>
    </source>
</evidence>
<dbReference type="EMBL" id="LJGT01000026">
    <property type="protein sequence ID" value="OEU95929.1"/>
    <property type="molecule type" value="Genomic_DNA"/>
</dbReference>
<comment type="caution">
    <text evidence="2">The sequence shown here is derived from an EMBL/GenBank/DDBJ whole genome shotgun (WGS) entry which is preliminary data.</text>
</comment>
<dbReference type="PATRIC" id="fig|933944.5.peg.27"/>
<dbReference type="EMBL" id="LJGT01000038">
    <property type="protein sequence ID" value="OEU90455.1"/>
    <property type="molecule type" value="Genomic_DNA"/>
</dbReference>
<dbReference type="CDD" id="cd07812">
    <property type="entry name" value="SRPBCC"/>
    <property type="match status" value="1"/>
</dbReference>
<dbReference type="InterPro" id="IPR019587">
    <property type="entry name" value="Polyketide_cyclase/dehydratase"/>
</dbReference>
<dbReference type="Proteomes" id="UP000176087">
    <property type="component" value="Unassembled WGS sequence"/>
</dbReference>
<gene>
    <name evidence="2" type="ORF">AN215_00115</name>
    <name evidence="1" type="ORF">AN215_13475</name>
</gene>
<proteinExistence type="predicted"/>
<dbReference type="InterPro" id="IPR023393">
    <property type="entry name" value="START-like_dom_sf"/>
</dbReference>
<keyword evidence="3" id="KW-1185">Reference proteome</keyword>
<evidence type="ECO:0000313" key="3">
    <source>
        <dbReference type="Proteomes" id="UP000176087"/>
    </source>
</evidence>
<sequence length="159" mass="17044">MGTAQVTVERRIAAPAGRVWEALTDIEHSAEVIKGIDRIEMLSEGPFGVGTRWRETRTMLGKEATEEMWVTASEAPERCVIEAESRGVHYTSEFLLTPAGGESTDVRLTFGSRTTEKGGLKGAVMKMLGGLRSKAAAKALAKDLADVAASLESPQPPKS</sequence>
<dbReference type="OrthoDB" id="4773254at2"/>
<reference evidence="2 3" key="1">
    <citation type="journal article" date="2016" name="Front. Microbiol.">
        <title>Comparative Genomics Analysis of Streptomyces Species Reveals Their Adaptation to the Marine Environment and Their Diversity at the Genomic Level.</title>
        <authorList>
            <person name="Tian X."/>
            <person name="Zhang Z."/>
            <person name="Yang T."/>
            <person name="Chen M."/>
            <person name="Li J."/>
            <person name="Chen F."/>
            <person name="Yang J."/>
            <person name="Li W."/>
            <person name="Zhang B."/>
            <person name="Zhang Z."/>
            <person name="Wu J."/>
            <person name="Zhang C."/>
            <person name="Long L."/>
            <person name="Xiao J."/>
        </authorList>
    </citation>
    <scope>NUCLEOTIDE SEQUENCE [LARGE SCALE GENOMIC DNA]</scope>
    <source>
        <strain evidence="2 3">SCSIO 10390</strain>
    </source>
</reference>
<protein>
    <submittedName>
        <fullName evidence="2">Polyketide cyclase/dehydrase</fullName>
    </submittedName>
</protein>
<dbReference type="RefSeq" id="WP_070008648.1">
    <property type="nucleotide sequence ID" value="NZ_LJGS01000022.1"/>
</dbReference>
<dbReference type="SUPFAM" id="SSF55961">
    <property type="entry name" value="Bet v1-like"/>
    <property type="match status" value="1"/>
</dbReference>
<name>A0A1E7JWH2_9ACTN</name>
<organism evidence="2 3">
    <name type="scientific">Streptomyces abyssalis</name>
    <dbReference type="NCBI Taxonomy" id="933944"/>
    <lineage>
        <taxon>Bacteria</taxon>
        <taxon>Bacillati</taxon>
        <taxon>Actinomycetota</taxon>
        <taxon>Actinomycetes</taxon>
        <taxon>Kitasatosporales</taxon>
        <taxon>Streptomycetaceae</taxon>
        <taxon>Streptomyces</taxon>
    </lineage>
</organism>
<dbReference type="Pfam" id="PF10604">
    <property type="entry name" value="Polyketide_cyc2"/>
    <property type="match status" value="1"/>
</dbReference>
<dbReference type="AlphaFoldDB" id="A0A1E7JWH2"/>
<accession>A0A1E7JWH2</accession>
<evidence type="ECO:0000313" key="2">
    <source>
        <dbReference type="EMBL" id="OEU95929.1"/>
    </source>
</evidence>
<dbReference type="Gene3D" id="3.30.530.20">
    <property type="match status" value="1"/>
</dbReference>